<dbReference type="PANTHER" id="PTHR22602:SF0">
    <property type="entry name" value="TRANSFERASE CAF17, MITOCHONDRIAL-RELATED"/>
    <property type="match status" value="1"/>
</dbReference>
<organism evidence="4 5">
    <name type="scientific">Galdieria sulphuraria</name>
    <name type="common">Red alga</name>
    <dbReference type="NCBI Taxonomy" id="130081"/>
    <lineage>
        <taxon>Eukaryota</taxon>
        <taxon>Rhodophyta</taxon>
        <taxon>Bangiophyceae</taxon>
        <taxon>Galdieriales</taxon>
        <taxon>Galdieriaceae</taxon>
        <taxon>Galdieria</taxon>
    </lineage>
</organism>
<dbReference type="GO" id="GO:0016226">
    <property type="term" value="P:iron-sulfur cluster assembly"/>
    <property type="evidence" value="ECO:0007669"/>
    <property type="project" value="TreeGrafter"/>
</dbReference>
<dbReference type="InterPro" id="IPR017703">
    <property type="entry name" value="YgfZ/GCV_T_CS"/>
</dbReference>
<keyword evidence="2" id="KW-0809">Transit peptide</keyword>
<dbReference type="eggNOG" id="KOG2929">
    <property type="taxonomic scope" value="Eukaryota"/>
</dbReference>
<dbReference type="RefSeq" id="XP_005706640.1">
    <property type="nucleotide sequence ID" value="XM_005706583.1"/>
</dbReference>
<dbReference type="SUPFAM" id="SSF103025">
    <property type="entry name" value="Folate-binding domain"/>
    <property type="match status" value="1"/>
</dbReference>
<dbReference type="InterPro" id="IPR027266">
    <property type="entry name" value="TrmE/GcvT-like"/>
</dbReference>
<dbReference type="GO" id="GO:0005759">
    <property type="term" value="C:mitochondrial matrix"/>
    <property type="evidence" value="ECO:0007669"/>
    <property type="project" value="TreeGrafter"/>
</dbReference>
<keyword evidence="5" id="KW-1185">Reference proteome</keyword>
<name>M2X177_GALSU</name>
<dbReference type="NCBIfam" id="TIGR03317">
    <property type="entry name" value="ygfZ_signature"/>
    <property type="match status" value="1"/>
</dbReference>
<keyword evidence="3" id="KW-0496">Mitochondrion</keyword>
<dbReference type="Gramene" id="EME30120">
    <property type="protein sequence ID" value="EME30120"/>
    <property type="gene ID" value="Gasu_25010"/>
</dbReference>
<proteinExistence type="predicted"/>
<dbReference type="GO" id="GO:0008168">
    <property type="term" value="F:methyltransferase activity"/>
    <property type="evidence" value="ECO:0007669"/>
    <property type="project" value="UniProtKB-KW"/>
</dbReference>
<keyword evidence="4" id="KW-0808">Transferase</keyword>
<gene>
    <name evidence="4" type="ORF">Gasu_25010</name>
</gene>
<dbReference type="OMA" id="KHWKRYK"/>
<accession>M2X177</accession>
<dbReference type="Gene3D" id="3.30.1360.120">
    <property type="entry name" value="Probable tRNA modification gtpase trme, domain 1"/>
    <property type="match status" value="1"/>
</dbReference>
<evidence type="ECO:0000313" key="5">
    <source>
        <dbReference type="Proteomes" id="UP000030680"/>
    </source>
</evidence>
<comment type="subcellular location">
    <subcellularLocation>
        <location evidence="1">Mitochondrion</location>
    </subcellularLocation>
</comment>
<keyword evidence="4" id="KW-0489">Methyltransferase</keyword>
<evidence type="ECO:0000256" key="2">
    <source>
        <dbReference type="ARBA" id="ARBA00022946"/>
    </source>
</evidence>
<reference evidence="5" key="1">
    <citation type="journal article" date="2013" name="Science">
        <title>Gene transfer from bacteria and archaea facilitated evolution of an extremophilic eukaryote.</title>
        <authorList>
            <person name="Schonknecht G."/>
            <person name="Chen W.H."/>
            <person name="Ternes C.M."/>
            <person name="Barbier G.G."/>
            <person name="Shrestha R.P."/>
            <person name="Stanke M."/>
            <person name="Brautigam A."/>
            <person name="Baker B.J."/>
            <person name="Banfield J.F."/>
            <person name="Garavito R.M."/>
            <person name="Carr K."/>
            <person name="Wilkerson C."/>
            <person name="Rensing S.A."/>
            <person name="Gagneul D."/>
            <person name="Dickenson N.E."/>
            <person name="Oesterhelt C."/>
            <person name="Lercher M.J."/>
            <person name="Weber A.P."/>
        </authorList>
    </citation>
    <scope>NUCLEOTIDE SEQUENCE [LARGE SCALE GENOMIC DNA]</scope>
    <source>
        <strain evidence="5">074W</strain>
    </source>
</reference>
<sequence length="407" mass="46002">MYMIPLLYSKVGNSFNSYFEKRSSNAMSCWRSPRFLASLHDRYLLKLSGKDTTKFLQGLITQNVELLTKQSQKPTLGYTGFLNKRGRLINQGFLAPLSESCEDWLIDVHPSTGSELVKHLQLFRLRSKVEISNVSDSYSVWLVSEYCSKTSILLIYCNQLSRVAPGLERMDQIWSDFVPDKPTVYSLDPRVSRLGLRFYTSIHTKYQGQKEAQGSEELYHVWRMIYGIPEGGTDYSFLNSLPFEGNLDYLNGISFSKGCYLGQETTARVNYTGVVRKRIAPVLFAKEKDKGLEIAQAMNHFYECPNDAICPIQTMELENGLSTVPVNSQLFAQNDKATKAVGYITSSVYNIGLARLDVASAFPNGSSVIGIPLNVEQSKMYAIPLKPFWWPREDMESSQKATFSGET</sequence>
<dbReference type="STRING" id="130081.M2X177"/>
<evidence type="ECO:0000256" key="1">
    <source>
        <dbReference type="ARBA" id="ARBA00004173"/>
    </source>
</evidence>
<dbReference type="GeneID" id="17088872"/>
<dbReference type="EMBL" id="KB454502">
    <property type="protein sequence ID" value="EME30120.1"/>
    <property type="molecule type" value="Genomic_DNA"/>
</dbReference>
<dbReference type="InterPro" id="IPR045179">
    <property type="entry name" value="YgfZ/GcvT"/>
</dbReference>
<evidence type="ECO:0000313" key="4">
    <source>
        <dbReference type="EMBL" id="EME30120.1"/>
    </source>
</evidence>
<dbReference type="KEGG" id="gsl:Gasu_25010"/>
<dbReference type="PANTHER" id="PTHR22602">
    <property type="entry name" value="TRANSFERASE CAF17, MITOCHONDRIAL-RELATED"/>
    <property type="match status" value="1"/>
</dbReference>
<dbReference type="OrthoDB" id="191995at2759"/>
<dbReference type="Proteomes" id="UP000030680">
    <property type="component" value="Unassembled WGS sequence"/>
</dbReference>
<evidence type="ECO:0000256" key="3">
    <source>
        <dbReference type="ARBA" id="ARBA00023128"/>
    </source>
</evidence>
<dbReference type="GO" id="GO:0032259">
    <property type="term" value="P:methylation"/>
    <property type="evidence" value="ECO:0007669"/>
    <property type="project" value="UniProtKB-KW"/>
</dbReference>
<dbReference type="AlphaFoldDB" id="M2X177"/>
<protein>
    <submittedName>
        <fullName evidence="4">Aminomethyltransferase</fullName>
    </submittedName>
</protein>